<feature type="compositionally biased region" description="Basic residues" evidence="2">
    <location>
        <begin position="41"/>
        <end position="51"/>
    </location>
</feature>
<evidence type="ECO:0000313" key="5">
    <source>
        <dbReference type="Proteomes" id="UP001234989"/>
    </source>
</evidence>
<sequence>MDLSLAKLLNELQAAETIIKQQAPPMESMVDKPSSSNPRGGQKKNKPRKVQAPKVAHGANGGVAKPKGKCFHCKQPGHHKKQCPSYLAKVKKQGISYLNVVKTNLVVVSTQLWAIDSGATNLRLVILEF</sequence>
<dbReference type="AlphaFoldDB" id="A0AAF0Q3C1"/>
<dbReference type="Gene3D" id="4.10.60.10">
    <property type="entry name" value="Zinc finger, CCHC-type"/>
    <property type="match status" value="1"/>
</dbReference>
<gene>
    <name evidence="4" type="ORF">MTR67_007425</name>
</gene>
<dbReference type="GO" id="GO:0003676">
    <property type="term" value="F:nucleic acid binding"/>
    <property type="evidence" value="ECO:0007669"/>
    <property type="project" value="InterPro"/>
</dbReference>
<dbReference type="Proteomes" id="UP001234989">
    <property type="component" value="Chromosome 2"/>
</dbReference>
<dbReference type="EMBL" id="CP133613">
    <property type="protein sequence ID" value="WMV14040.1"/>
    <property type="molecule type" value="Genomic_DNA"/>
</dbReference>
<organism evidence="4 5">
    <name type="scientific">Solanum verrucosum</name>
    <dbReference type="NCBI Taxonomy" id="315347"/>
    <lineage>
        <taxon>Eukaryota</taxon>
        <taxon>Viridiplantae</taxon>
        <taxon>Streptophyta</taxon>
        <taxon>Embryophyta</taxon>
        <taxon>Tracheophyta</taxon>
        <taxon>Spermatophyta</taxon>
        <taxon>Magnoliopsida</taxon>
        <taxon>eudicotyledons</taxon>
        <taxon>Gunneridae</taxon>
        <taxon>Pentapetalae</taxon>
        <taxon>asterids</taxon>
        <taxon>lamiids</taxon>
        <taxon>Solanales</taxon>
        <taxon>Solanaceae</taxon>
        <taxon>Solanoideae</taxon>
        <taxon>Solaneae</taxon>
        <taxon>Solanum</taxon>
    </lineage>
</organism>
<reference evidence="4" key="1">
    <citation type="submission" date="2023-08" db="EMBL/GenBank/DDBJ databases">
        <title>A de novo genome assembly of Solanum verrucosum Schlechtendal, a Mexican diploid species geographically isolated from the other diploid A-genome species in potato relatives.</title>
        <authorList>
            <person name="Hosaka K."/>
        </authorList>
    </citation>
    <scope>NUCLEOTIDE SEQUENCE</scope>
    <source>
        <tissue evidence="4">Young leaves</tissue>
    </source>
</reference>
<dbReference type="PROSITE" id="PS50158">
    <property type="entry name" value="ZF_CCHC"/>
    <property type="match status" value="1"/>
</dbReference>
<keyword evidence="1" id="KW-0863">Zinc-finger</keyword>
<dbReference type="SMART" id="SM00343">
    <property type="entry name" value="ZnF_C2HC"/>
    <property type="match status" value="1"/>
</dbReference>
<keyword evidence="1" id="KW-0862">Zinc</keyword>
<name>A0AAF0Q3C1_SOLVR</name>
<evidence type="ECO:0000259" key="3">
    <source>
        <dbReference type="PROSITE" id="PS50158"/>
    </source>
</evidence>
<accession>A0AAF0Q3C1</accession>
<keyword evidence="5" id="KW-1185">Reference proteome</keyword>
<evidence type="ECO:0000313" key="4">
    <source>
        <dbReference type="EMBL" id="WMV14040.1"/>
    </source>
</evidence>
<dbReference type="InterPro" id="IPR036875">
    <property type="entry name" value="Znf_CCHC_sf"/>
</dbReference>
<dbReference type="Pfam" id="PF00098">
    <property type="entry name" value="zf-CCHC"/>
    <property type="match status" value="1"/>
</dbReference>
<feature type="domain" description="CCHC-type" evidence="3">
    <location>
        <begin position="69"/>
        <end position="85"/>
    </location>
</feature>
<evidence type="ECO:0000256" key="2">
    <source>
        <dbReference type="SAM" id="MobiDB-lite"/>
    </source>
</evidence>
<feature type="region of interest" description="Disordered" evidence="2">
    <location>
        <begin position="20"/>
        <end position="67"/>
    </location>
</feature>
<protein>
    <recommendedName>
        <fullName evidence="3">CCHC-type domain-containing protein</fullName>
    </recommendedName>
</protein>
<evidence type="ECO:0000256" key="1">
    <source>
        <dbReference type="PROSITE-ProRule" id="PRU00047"/>
    </source>
</evidence>
<proteinExistence type="predicted"/>
<dbReference type="SUPFAM" id="SSF57756">
    <property type="entry name" value="Retrovirus zinc finger-like domains"/>
    <property type="match status" value="1"/>
</dbReference>
<dbReference type="InterPro" id="IPR001878">
    <property type="entry name" value="Znf_CCHC"/>
</dbReference>
<keyword evidence="1" id="KW-0479">Metal-binding</keyword>
<dbReference type="GO" id="GO:0008270">
    <property type="term" value="F:zinc ion binding"/>
    <property type="evidence" value="ECO:0007669"/>
    <property type="project" value="UniProtKB-KW"/>
</dbReference>